<feature type="transmembrane region" description="Helical" evidence="1">
    <location>
        <begin position="151"/>
        <end position="172"/>
    </location>
</feature>
<feature type="transmembrane region" description="Helical" evidence="1">
    <location>
        <begin position="60"/>
        <end position="80"/>
    </location>
</feature>
<keyword evidence="1" id="KW-0472">Membrane</keyword>
<comment type="caution">
    <text evidence="2">The sequence shown here is derived from an EMBL/GenBank/DDBJ whole genome shotgun (WGS) entry which is preliminary data.</text>
</comment>
<reference evidence="2 3" key="1">
    <citation type="submission" date="2020-03" db="EMBL/GenBank/DDBJ databases">
        <title>Draft Genome Sequence of Cudoniella acicularis.</title>
        <authorList>
            <person name="Buettner E."/>
            <person name="Kellner H."/>
        </authorList>
    </citation>
    <scope>NUCLEOTIDE SEQUENCE [LARGE SCALE GENOMIC DNA]</scope>
    <source>
        <strain evidence="2 3">DSM 108380</strain>
    </source>
</reference>
<accession>A0A8H4RE21</accession>
<keyword evidence="1" id="KW-1133">Transmembrane helix</keyword>
<evidence type="ECO:0000256" key="1">
    <source>
        <dbReference type="SAM" id="Phobius"/>
    </source>
</evidence>
<keyword evidence="3" id="KW-1185">Reference proteome</keyword>
<gene>
    <name evidence="2" type="ORF">G7Y89_g9761</name>
</gene>
<feature type="transmembrane region" description="Helical" evidence="1">
    <location>
        <begin position="118"/>
        <end position="139"/>
    </location>
</feature>
<evidence type="ECO:0000313" key="2">
    <source>
        <dbReference type="EMBL" id="KAF4628399.1"/>
    </source>
</evidence>
<dbReference type="OrthoDB" id="2396694at2759"/>
<dbReference type="EMBL" id="JAAMPI010000819">
    <property type="protein sequence ID" value="KAF4628399.1"/>
    <property type="molecule type" value="Genomic_DNA"/>
</dbReference>
<organism evidence="2 3">
    <name type="scientific">Cudoniella acicularis</name>
    <dbReference type="NCBI Taxonomy" id="354080"/>
    <lineage>
        <taxon>Eukaryota</taxon>
        <taxon>Fungi</taxon>
        <taxon>Dikarya</taxon>
        <taxon>Ascomycota</taxon>
        <taxon>Pezizomycotina</taxon>
        <taxon>Leotiomycetes</taxon>
        <taxon>Helotiales</taxon>
        <taxon>Tricladiaceae</taxon>
        <taxon>Cudoniella</taxon>
    </lineage>
</organism>
<proteinExistence type="predicted"/>
<keyword evidence="1" id="KW-0812">Transmembrane</keyword>
<name>A0A8H4RE21_9HELO</name>
<protein>
    <submittedName>
        <fullName evidence="2">Uncharacterized protein</fullName>
    </submittedName>
</protein>
<dbReference type="AlphaFoldDB" id="A0A8H4RE21"/>
<feature type="transmembrane region" description="Helical" evidence="1">
    <location>
        <begin position="179"/>
        <end position="199"/>
    </location>
</feature>
<dbReference type="Proteomes" id="UP000566819">
    <property type="component" value="Unassembled WGS sequence"/>
</dbReference>
<evidence type="ECO:0000313" key="3">
    <source>
        <dbReference type="Proteomes" id="UP000566819"/>
    </source>
</evidence>
<sequence length="232" mass="25017">MSLSTTDPSSQYNQAVFECYSLPYGGLGALSTILTLYTFGMTLLGRKPIFPFMEIEHSTFDFIIATISAIITTVTSIIAIKRCDGVTSLELIAVFKLLLSITLNFCTMWRAGVEAFSFLTGVVGVVCMISGAAGAGLIASNNWHVAGVPALTLTIWLIGILPAICCTICVISGIEVWKVLVGFGAYIIIAIMFWSDWIISCITGDFGGSPDGKVAIVYWVYFAAKRLPMFAM</sequence>
<feature type="transmembrane region" description="Helical" evidence="1">
    <location>
        <begin position="20"/>
        <end position="39"/>
    </location>
</feature>